<proteinExistence type="predicted"/>
<dbReference type="AlphaFoldDB" id="R0KW00"/>
<organism evidence="1 2">
    <name type="scientific">Anas platyrhynchos</name>
    <name type="common">Mallard</name>
    <name type="synonym">Anas boschas</name>
    <dbReference type="NCBI Taxonomy" id="8839"/>
    <lineage>
        <taxon>Eukaryota</taxon>
        <taxon>Metazoa</taxon>
        <taxon>Chordata</taxon>
        <taxon>Craniata</taxon>
        <taxon>Vertebrata</taxon>
        <taxon>Euteleostomi</taxon>
        <taxon>Archelosauria</taxon>
        <taxon>Archosauria</taxon>
        <taxon>Dinosauria</taxon>
        <taxon>Saurischia</taxon>
        <taxon>Theropoda</taxon>
        <taxon>Coelurosauria</taxon>
        <taxon>Aves</taxon>
        <taxon>Neognathae</taxon>
        <taxon>Galloanserae</taxon>
        <taxon>Anseriformes</taxon>
        <taxon>Anatidae</taxon>
        <taxon>Anatinae</taxon>
        <taxon>Anas</taxon>
    </lineage>
</organism>
<dbReference type="EMBL" id="KB743686">
    <property type="protein sequence ID" value="EOA97448.1"/>
    <property type="molecule type" value="Genomic_DNA"/>
</dbReference>
<accession>R0KW00</accession>
<keyword evidence="2" id="KW-1185">Reference proteome</keyword>
<gene>
    <name evidence="1" type="ORF">Anapl_04964</name>
</gene>
<feature type="non-terminal residue" evidence="1">
    <location>
        <position position="1"/>
    </location>
</feature>
<sequence length="70" mass="8427">ADERCRRRRKMARRVVHWNACTGTRTRVFCWRDLCQGRTSVLGSCWFKLPFNLFKLALTYTRGTWISTVW</sequence>
<dbReference type="Proteomes" id="UP000296049">
    <property type="component" value="Unassembled WGS sequence"/>
</dbReference>
<evidence type="ECO:0000313" key="2">
    <source>
        <dbReference type="Proteomes" id="UP000296049"/>
    </source>
</evidence>
<evidence type="ECO:0000313" key="1">
    <source>
        <dbReference type="EMBL" id="EOA97448.1"/>
    </source>
</evidence>
<reference evidence="2" key="1">
    <citation type="journal article" date="2013" name="Nat. Genet.">
        <title>The duck genome and transcriptome provide insight into an avian influenza virus reservoir species.</title>
        <authorList>
            <person name="Huang Y."/>
            <person name="Li Y."/>
            <person name="Burt D.W."/>
            <person name="Chen H."/>
            <person name="Zhang Y."/>
            <person name="Qian W."/>
            <person name="Kim H."/>
            <person name="Gan S."/>
            <person name="Zhao Y."/>
            <person name="Li J."/>
            <person name="Yi K."/>
            <person name="Feng H."/>
            <person name="Zhu P."/>
            <person name="Li B."/>
            <person name="Liu Q."/>
            <person name="Fairley S."/>
            <person name="Magor K.E."/>
            <person name="Du Z."/>
            <person name="Hu X."/>
            <person name="Goodman L."/>
            <person name="Tafer H."/>
            <person name="Vignal A."/>
            <person name="Lee T."/>
            <person name="Kim K.W."/>
            <person name="Sheng Z."/>
            <person name="An Y."/>
            <person name="Searle S."/>
            <person name="Herrero J."/>
            <person name="Groenen M.A."/>
            <person name="Crooijmans R.P."/>
            <person name="Faraut T."/>
            <person name="Cai Q."/>
            <person name="Webster R.G."/>
            <person name="Aldridge J.R."/>
            <person name="Warren W.C."/>
            <person name="Bartschat S."/>
            <person name="Kehr S."/>
            <person name="Marz M."/>
            <person name="Stadler P.F."/>
            <person name="Smith J."/>
            <person name="Kraus R.H."/>
            <person name="Zhao Y."/>
            <person name="Ren L."/>
            <person name="Fei J."/>
            <person name="Morisson M."/>
            <person name="Kaiser P."/>
            <person name="Griffin D.K."/>
            <person name="Rao M."/>
            <person name="Pitel F."/>
            <person name="Wang J."/>
            <person name="Li N."/>
        </authorList>
    </citation>
    <scope>NUCLEOTIDE SEQUENCE [LARGE SCALE GENOMIC DNA]</scope>
</reference>
<name>R0KW00_ANAPL</name>
<dbReference type="HOGENOM" id="CLU_186227_0_0_1"/>
<feature type="non-terminal residue" evidence="1">
    <location>
        <position position="70"/>
    </location>
</feature>
<protein>
    <submittedName>
        <fullName evidence="1">Uncharacterized protein</fullName>
    </submittedName>
</protein>